<evidence type="ECO:0000313" key="1">
    <source>
        <dbReference type="EMBL" id="QDT98772.1"/>
    </source>
</evidence>
<proteinExistence type="predicted"/>
<sequence length="156" mass="16891">MALDFFNSSCRKLCLTSLIFSSLVVHSSSCSRSDNNSPERAAINGQIKFKGEAVEDGMITFTPLSPTVGPSTGAKIRKGSYSISQESGPVVGMNRVEITAYQKTGKKIEAGTPNPPGTIVDELNQFIPKEYNAQSKITIQINTGNNENKDFDLVKK</sequence>
<evidence type="ECO:0000313" key="2">
    <source>
        <dbReference type="Proteomes" id="UP000318704"/>
    </source>
</evidence>
<name>A0A517W0I8_9PLAN</name>
<gene>
    <name evidence="1" type="ORF">V144x_42790</name>
</gene>
<dbReference type="RefSeq" id="WP_144987711.1">
    <property type="nucleotide sequence ID" value="NZ_CP037920.1"/>
</dbReference>
<dbReference type="AlphaFoldDB" id="A0A517W0I8"/>
<dbReference type="Proteomes" id="UP000318704">
    <property type="component" value="Chromosome"/>
</dbReference>
<organism evidence="1 2">
    <name type="scientific">Gimesia aquarii</name>
    <dbReference type="NCBI Taxonomy" id="2527964"/>
    <lineage>
        <taxon>Bacteria</taxon>
        <taxon>Pseudomonadati</taxon>
        <taxon>Planctomycetota</taxon>
        <taxon>Planctomycetia</taxon>
        <taxon>Planctomycetales</taxon>
        <taxon>Planctomycetaceae</taxon>
        <taxon>Gimesia</taxon>
    </lineage>
</organism>
<evidence type="ECO:0008006" key="3">
    <source>
        <dbReference type="Google" id="ProtNLM"/>
    </source>
</evidence>
<dbReference type="KEGG" id="gaw:V144x_42790"/>
<accession>A0A517W0I8</accession>
<reference evidence="1 2" key="1">
    <citation type="submission" date="2019-03" db="EMBL/GenBank/DDBJ databases">
        <title>Deep-cultivation of Planctomycetes and their phenomic and genomic characterization uncovers novel biology.</title>
        <authorList>
            <person name="Wiegand S."/>
            <person name="Jogler M."/>
            <person name="Boedeker C."/>
            <person name="Pinto D."/>
            <person name="Vollmers J."/>
            <person name="Rivas-Marin E."/>
            <person name="Kohn T."/>
            <person name="Peeters S.H."/>
            <person name="Heuer A."/>
            <person name="Rast P."/>
            <person name="Oberbeckmann S."/>
            <person name="Bunk B."/>
            <person name="Jeske O."/>
            <person name="Meyerdierks A."/>
            <person name="Storesund J.E."/>
            <person name="Kallscheuer N."/>
            <person name="Luecker S."/>
            <person name="Lage O.M."/>
            <person name="Pohl T."/>
            <person name="Merkel B.J."/>
            <person name="Hornburger P."/>
            <person name="Mueller R.-W."/>
            <person name="Bruemmer F."/>
            <person name="Labrenz M."/>
            <person name="Spormann A.M."/>
            <person name="Op den Camp H."/>
            <person name="Overmann J."/>
            <person name="Amann R."/>
            <person name="Jetten M.S.M."/>
            <person name="Mascher T."/>
            <person name="Medema M.H."/>
            <person name="Devos D.P."/>
            <person name="Kaster A.-K."/>
            <person name="Ovreas L."/>
            <person name="Rohde M."/>
            <person name="Galperin M.Y."/>
            <person name="Jogler C."/>
        </authorList>
    </citation>
    <scope>NUCLEOTIDE SEQUENCE [LARGE SCALE GENOMIC DNA]</scope>
    <source>
        <strain evidence="1 2">V144</strain>
    </source>
</reference>
<dbReference type="EMBL" id="CP037920">
    <property type="protein sequence ID" value="QDT98772.1"/>
    <property type="molecule type" value="Genomic_DNA"/>
</dbReference>
<protein>
    <recommendedName>
        <fullName evidence="3">Carboxypeptidase regulatory-like domain-containing protein</fullName>
    </recommendedName>
</protein>